<dbReference type="AlphaFoldDB" id="A0A2P8D474"/>
<evidence type="ECO:0000313" key="1">
    <source>
        <dbReference type="EMBL" id="PSK92028.1"/>
    </source>
</evidence>
<reference evidence="1 2" key="1">
    <citation type="submission" date="2018-03" db="EMBL/GenBank/DDBJ databases">
        <title>Genomic Encyclopedia of Type Strains, Phase III (KMG-III): the genomes of soil and plant-associated and newly described type strains.</title>
        <authorList>
            <person name="Whitman W."/>
        </authorList>
    </citation>
    <scope>NUCLEOTIDE SEQUENCE [LARGE SCALE GENOMIC DNA]</scope>
    <source>
        <strain evidence="1 2">CGMCC 1.12700</strain>
    </source>
</reference>
<gene>
    <name evidence="1" type="ORF">B0I18_104122</name>
</gene>
<evidence type="ECO:0000313" key="2">
    <source>
        <dbReference type="Proteomes" id="UP000240572"/>
    </source>
</evidence>
<dbReference type="Proteomes" id="UP000240572">
    <property type="component" value="Unassembled WGS sequence"/>
</dbReference>
<name>A0A2P8D474_9BACT</name>
<keyword evidence="2" id="KW-1185">Reference proteome</keyword>
<accession>A0A2P8D474</accession>
<dbReference type="RefSeq" id="WP_106523102.1">
    <property type="nucleotide sequence ID" value="NZ_PYGD01000004.1"/>
</dbReference>
<comment type="caution">
    <text evidence="1">The sequence shown here is derived from an EMBL/GenBank/DDBJ whole genome shotgun (WGS) entry which is preliminary data.</text>
</comment>
<proteinExistence type="predicted"/>
<protein>
    <submittedName>
        <fullName evidence="1">Uncharacterized protein</fullName>
    </submittedName>
</protein>
<organism evidence="1 2">
    <name type="scientific">Taibaiella chishuiensis</name>
    <dbReference type="NCBI Taxonomy" id="1434707"/>
    <lineage>
        <taxon>Bacteria</taxon>
        <taxon>Pseudomonadati</taxon>
        <taxon>Bacteroidota</taxon>
        <taxon>Chitinophagia</taxon>
        <taxon>Chitinophagales</taxon>
        <taxon>Chitinophagaceae</taxon>
        <taxon>Taibaiella</taxon>
    </lineage>
</organism>
<dbReference type="EMBL" id="PYGD01000004">
    <property type="protein sequence ID" value="PSK92028.1"/>
    <property type="molecule type" value="Genomic_DNA"/>
</dbReference>
<sequence>MNNHKKEDEMPAHNLRLSELGLTEIKALRDETGRGWEIEFLSRGLHHQGMKPKAVLSCGGRVRDEVIIGDYPAWVRELAGERVPEAGHFTLRFNTAAPEAAALELIEERLLFLAYADIYRDGGSLEACWETNYGNTWELYLKVLPTLDDVLKYEHLFLRYPERESRRVVVLKGSAEEKHVMTWVDAWLDSTVPELHVPVRELMRKLSRLESLYHKMYWRMY</sequence>